<sequence>MNKLIVYLCIIFLLCGCTIIQTEPKVEEPSGSYGLNVKATKDKYSLTMSSVPGLPIEVNPHSDMDISDIRLLVTCNSGQFVSWSDSGETTILGDEFILPFEEVVLYWRPDNEEDSGTEEKPVVIIGTYNKNLGMYSLIYTGSIKEKEGYYSIDFDVRPK</sequence>
<reference evidence="1 2" key="1">
    <citation type="submission" date="2016-11" db="EMBL/GenBank/DDBJ databases">
        <authorList>
            <person name="Jaros S."/>
            <person name="Januszkiewicz K."/>
            <person name="Wedrychowicz H."/>
        </authorList>
    </citation>
    <scope>NUCLEOTIDE SEQUENCE [LARGE SCALE GENOMIC DNA]</scope>
    <source>
        <strain evidence="1 2">DSM 17477</strain>
    </source>
</reference>
<dbReference type="RefSeq" id="WP_073051195.1">
    <property type="nucleotide sequence ID" value="NZ_FQZL01000064.1"/>
</dbReference>
<proteinExistence type="predicted"/>
<evidence type="ECO:0000313" key="1">
    <source>
        <dbReference type="EMBL" id="SHJ92094.1"/>
    </source>
</evidence>
<name>A0A1M6N8Z4_9FIRM</name>
<dbReference type="EMBL" id="FQZL01000064">
    <property type="protein sequence ID" value="SHJ92094.1"/>
    <property type="molecule type" value="Genomic_DNA"/>
</dbReference>
<accession>A0A1M6N8Z4</accession>
<dbReference type="PROSITE" id="PS51257">
    <property type="entry name" value="PROKAR_LIPOPROTEIN"/>
    <property type="match status" value="1"/>
</dbReference>
<keyword evidence="2" id="KW-1185">Reference proteome</keyword>
<dbReference type="Proteomes" id="UP000184052">
    <property type="component" value="Unassembled WGS sequence"/>
</dbReference>
<evidence type="ECO:0000313" key="2">
    <source>
        <dbReference type="Proteomes" id="UP000184052"/>
    </source>
</evidence>
<dbReference type="OrthoDB" id="2611483at2"/>
<protein>
    <submittedName>
        <fullName evidence="1">Uncharacterized protein</fullName>
    </submittedName>
</protein>
<organism evidence="1 2">
    <name type="scientific">Dethiosulfatibacter aminovorans DSM 17477</name>
    <dbReference type="NCBI Taxonomy" id="1121476"/>
    <lineage>
        <taxon>Bacteria</taxon>
        <taxon>Bacillati</taxon>
        <taxon>Bacillota</taxon>
        <taxon>Tissierellia</taxon>
        <taxon>Dethiosulfatibacter</taxon>
    </lineage>
</organism>
<dbReference type="AlphaFoldDB" id="A0A1M6N8Z4"/>
<gene>
    <name evidence="1" type="ORF">SAMN02745751_03711</name>
</gene>
<dbReference type="STRING" id="1121476.SAMN02745751_03711"/>